<organism evidence="3 4">
    <name type="scientific">Daphnia sinensis</name>
    <dbReference type="NCBI Taxonomy" id="1820382"/>
    <lineage>
        <taxon>Eukaryota</taxon>
        <taxon>Metazoa</taxon>
        <taxon>Ecdysozoa</taxon>
        <taxon>Arthropoda</taxon>
        <taxon>Crustacea</taxon>
        <taxon>Branchiopoda</taxon>
        <taxon>Diplostraca</taxon>
        <taxon>Cladocera</taxon>
        <taxon>Anomopoda</taxon>
        <taxon>Daphniidae</taxon>
        <taxon>Daphnia</taxon>
        <taxon>Daphnia similis group</taxon>
    </lineage>
</organism>
<evidence type="ECO:0000313" key="3">
    <source>
        <dbReference type="EMBL" id="KAI9553388.1"/>
    </source>
</evidence>
<gene>
    <name evidence="3" type="ORF">GHT06_021289</name>
</gene>
<dbReference type="Proteomes" id="UP000820818">
    <property type="component" value="Linkage Group LG9"/>
</dbReference>
<name>A0AAD5L0E8_9CRUS</name>
<comment type="caution">
    <text evidence="3">The sequence shown here is derived from an EMBL/GenBank/DDBJ whole genome shotgun (WGS) entry which is preliminary data.</text>
</comment>
<proteinExistence type="predicted"/>
<dbReference type="PROSITE" id="PS51257">
    <property type="entry name" value="PROKAR_LIPOPROTEIN"/>
    <property type="match status" value="1"/>
</dbReference>
<feature type="region of interest" description="Disordered" evidence="1">
    <location>
        <begin position="123"/>
        <end position="167"/>
    </location>
</feature>
<evidence type="ECO:0000256" key="2">
    <source>
        <dbReference type="SAM" id="SignalP"/>
    </source>
</evidence>
<dbReference type="AlphaFoldDB" id="A0AAD5L0E8"/>
<keyword evidence="2" id="KW-0732">Signal</keyword>
<feature type="compositionally biased region" description="Polar residues" evidence="1">
    <location>
        <begin position="131"/>
        <end position="141"/>
    </location>
</feature>
<dbReference type="EMBL" id="WJBH02000009">
    <property type="protein sequence ID" value="KAI9553388.1"/>
    <property type="molecule type" value="Genomic_DNA"/>
</dbReference>
<accession>A0AAD5L0E8</accession>
<protein>
    <submittedName>
        <fullName evidence="3">Uncharacterized protein</fullName>
    </submittedName>
</protein>
<feature type="signal peptide" evidence="2">
    <location>
        <begin position="1"/>
        <end position="26"/>
    </location>
</feature>
<evidence type="ECO:0000313" key="4">
    <source>
        <dbReference type="Proteomes" id="UP000820818"/>
    </source>
</evidence>
<sequence length="192" mass="21094">MSLLTMRQSRVVVLWLVLCGVSISCAAPWFNANAHLRAKTSTSREDLPDYAETEQPFYSFMEMGLVETPLETDHGSPSVAQVKPMDFSSSHPVEEAQQGPALVEDPLYDFLKNILPQVPVRAPDSHVPNVASDSVDPSSHPSADAPALPQRNTPSDESFLIIGHPPQPRALGFPQITNTRENVVQQNNWAIL</sequence>
<reference evidence="3 4" key="1">
    <citation type="submission" date="2022-05" db="EMBL/GenBank/DDBJ databases">
        <title>A multi-omics perspective on studying reproductive biology in Daphnia sinensis.</title>
        <authorList>
            <person name="Jia J."/>
        </authorList>
    </citation>
    <scope>NUCLEOTIDE SEQUENCE [LARGE SCALE GENOMIC DNA]</scope>
    <source>
        <strain evidence="3 4">WSL</strain>
    </source>
</reference>
<feature type="chain" id="PRO_5041984384" evidence="2">
    <location>
        <begin position="27"/>
        <end position="192"/>
    </location>
</feature>
<evidence type="ECO:0000256" key="1">
    <source>
        <dbReference type="SAM" id="MobiDB-lite"/>
    </source>
</evidence>
<keyword evidence="4" id="KW-1185">Reference proteome</keyword>